<gene>
    <name evidence="1" type="ORF">EUGRSUZ_I00081</name>
</gene>
<evidence type="ECO:0000313" key="1">
    <source>
        <dbReference type="EMBL" id="KCW54097.1"/>
    </source>
</evidence>
<protein>
    <submittedName>
        <fullName evidence="1">Uncharacterized protein</fullName>
    </submittedName>
</protein>
<dbReference type="InParanoid" id="A0A059AJA3"/>
<dbReference type="Gramene" id="KCW54097">
    <property type="protein sequence ID" value="KCW54097"/>
    <property type="gene ID" value="EUGRSUZ_I00081"/>
</dbReference>
<accession>A0A059AJA3</accession>
<name>A0A059AJA3_EUCGR</name>
<reference evidence="1" key="1">
    <citation type="submission" date="2013-07" db="EMBL/GenBank/DDBJ databases">
        <title>The genome of Eucalyptus grandis.</title>
        <authorList>
            <person name="Schmutz J."/>
            <person name="Hayes R."/>
            <person name="Myburg A."/>
            <person name="Tuskan G."/>
            <person name="Grattapaglia D."/>
            <person name="Rokhsar D.S."/>
        </authorList>
    </citation>
    <scope>NUCLEOTIDE SEQUENCE</scope>
    <source>
        <tissue evidence="1">Leaf extractions</tissue>
    </source>
</reference>
<sequence length="79" mass="9126">MGTTDVHITLTRHSHRIFFIPLWFCLFKCLIELGDRVLSHLLENCPEKTITRCTIFMIGTYSRSTFARHLKSTQGSPSL</sequence>
<organism evidence="1">
    <name type="scientific">Eucalyptus grandis</name>
    <name type="common">Flooded gum</name>
    <dbReference type="NCBI Taxonomy" id="71139"/>
    <lineage>
        <taxon>Eukaryota</taxon>
        <taxon>Viridiplantae</taxon>
        <taxon>Streptophyta</taxon>
        <taxon>Embryophyta</taxon>
        <taxon>Tracheophyta</taxon>
        <taxon>Spermatophyta</taxon>
        <taxon>Magnoliopsida</taxon>
        <taxon>eudicotyledons</taxon>
        <taxon>Gunneridae</taxon>
        <taxon>Pentapetalae</taxon>
        <taxon>rosids</taxon>
        <taxon>malvids</taxon>
        <taxon>Myrtales</taxon>
        <taxon>Myrtaceae</taxon>
        <taxon>Myrtoideae</taxon>
        <taxon>Eucalypteae</taxon>
        <taxon>Eucalyptus</taxon>
    </lineage>
</organism>
<dbReference type="AlphaFoldDB" id="A0A059AJA3"/>
<dbReference type="EMBL" id="KK198761">
    <property type="protein sequence ID" value="KCW54097.1"/>
    <property type="molecule type" value="Genomic_DNA"/>
</dbReference>
<proteinExistence type="predicted"/>